<reference evidence="2" key="1">
    <citation type="submission" date="2023-07" db="EMBL/GenBank/DDBJ databases">
        <title>Genomic Encyclopedia of Type Strains, Phase IV (KMG-IV): sequencing the most valuable type-strain genomes for metagenomic binning, comparative biology and taxonomic classification.</title>
        <authorList>
            <person name="Goeker M."/>
        </authorList>
    </citation>
    <scope>NUCLEOTIDE SEQUENCE</scope>
    <source>
        <strain evidence="2">DSM 26174</strain>
    </source>
</reference>
<dbReference type="RefSeq" id="WP_309942286.1">
    <property type="nucleotide sequence ID" value="NZ_AP025306.1"/>
</dbReference>
<evidence type="ECO:0000313" key="2">
    <source>
        <dbReference type="EMBL" id="MDR6241477.1"/>
    </source>
</evidence>
<feature type="chain" id="PRO_5041991543" evidence="1">
    <location>
        <begin position="24"/>
        <end position="239"/>
    </location>
</feature>
<keyword evidence="1" id="KW-0732">Signal</keyword>
<comment type="caution">
    <text evidence="2">The sequence shown here is derived from an EMBL/GenBank/DDBJ whole genome shotgun (WGS) entry which is preliminary data.</text>
</comment>
<evidence type="ECO:0000313" key="3">
    <source>
        <dbReference type="Proteomes" id="UP001185092"/>
    </source>
</evidence>
<dbReference type="Proteomes" id="UP001185092">
    <property type="component" value="Unassembled WGS sequence"/>
</dbReference>
<gene>
    <name evidence="2" type="ORF">HNQ88_004564</name>
</gene>
<proteinExistence type="predicted"/>
<dbReference type="EMBL" id="JAVDQD010000008">
    <property type="protein sequence ID" value="MDR6241477.1"/>
    <property type="molecule type" value="Genomic_DNA"/>
</dbReference>
<name>A0AAE3XRV4_9BACT</name>
<dbReference type="AlphaFoldDB" id="A0AAE3XRV4"/>
<protein>
    <submittedName>
        <fullName evidence="2">Uncharacterized protein</fullName>
    </submittedName>
</protein>
<evidence type="ECO:0000256" key="1">
    <source>
        <dbReference type="SAM" id="SignalP"/>
    </source>
</evidence>
<accession>A0AAE3XRV4</accession>
<organism evidence="2 3">
    <name type="scientific">Aureibacter tunicatorum</name>
    <dbReference type="NCBI Taxonomy" id="866807"/>
    <lineage>
        <taxon>Bacteria</taxon>
        <taxon>Pseudomonadati</taxon>
        <taxon>Bacteroidota</taxon>
        <taxon>Cytophagia</taxon>
        <taxon>Cytophagales</taxon>
        <taxon>Persicobacteraceae</taxon>
        <taxon>Aureibacter</taxon>
    </lineage>
</organism>
<feature type="signal peptide" evidence="1">
    <location>
        <begin position="1"/>
        <end position="23"/>
    </location>
</feature>
<sequence>MAVKFLTILIISTFMFAPMLTQAQRKDNPKPSKEGEVESHKLLNPLDEDEHADSFNLNKNGKQIEHPMEFDSKINKMDENSYMFNHGIELKINTPQDFRMPRLAEKEKVHVSYSPKKFQDNVYHNIKIKKKGDIIYEKIELGDTNPIDSECEGFDIRQYAYSGESVKSRNEFVFNLKTEIIAGDVTIDLKPGKTYNFTSTEGERLQAKLISSKFTGEQYHQQGVVQAPYYLKLLIRKNE</sequence>
<keyword evidence="3" id="KW-1185">Reference proteome</keyword>